<comment type="similarity">
    <text evidence="2 8">Belongs to the 4-toluene sulfonate uptake permease (TSUP) (TC 2.A.102) family.</text>
</comment>
<keyword evidence="4 8" id="KW-1003">Cell membrane</keyword>
<keyword evidence="3" id="KW-0813">Transport</keyword>
<evidence type="ECO:0000256" key="8">
    <source>
        <dbReference type="RuleBase" id="RU363041"/>
    </source>
</evidence>
<reference evidence="9 10" key="1">
    <citation type="submission" date="2022-05" db="EMBL/GenBank/DDBJ databases">
        <authorList>
            <person name="Park J.-S."/>
        </authorList>
    </citation>
    <scope>NUCLEOTIDE SEQUENCE [LARGE SCALE GENOMIC DNA]</scope>
    <source>
        <strain evidence="9 10">2012CJ34-2</strain>
    </source>
</reference>
<evidence type="ECO:0000256" key="7">
    <source>
        <dbReference type="ARBA" id="ARBA00023136"/>
    </source>
</evidence>
<dbReference type="PANTHER" id="PTHR30269:SF0">
    <property type="entry name" value="MEMBRANE TRANSPORTER PROTEIN YFCA-RELATED"/>
    <property type="match status" value="1"/>
</dbReference>
<dbReference type="InterPro" id="IPR002781">
    <property type="entry name" value="TM_pro_TauE-like"/>
</dbReference>
<sequence length="158" mass="17920">MTTQAAMSQNLSWDLPNPFILKISCAGEHEAGWRPSASHSDNICPDRRFWYWFLRWFLWPRNRLLLCHVLRGSAWTFTASGIAHTKALNFTSNIFSLGFFLADGHVIVLLGLVMMAGQLIGARIGSKMVMTKGQKLIRPMMVVIYLVMSAKLLWESFG</sequence>
<evidence type="ECO:0000256" key="2">
    <source>
        <dbReference type="ARBA" id="ARBA00009142"/>
    </source>
</evidence>
<accession>A0ABT0PDN7</accession>
<evidence type="ECO:0000256" key="1">
    <source>
        <dbReference type="ARBA" id="ARBA00004651"/>
    </source>
</evidence>
<evidence type="ECO:0000256" key="4">
    <source>
        <dbReference type="ARBA" id="ARBA00022475"/>
    </source>
</evidence>
<evidence type="ECO:0000313" key="10">
    <source>
        <dbReference type="Proteomes" id="UP001203338"/>
    </source>
</evidence>
<keyword evidence="7 8" id="KW-0472">Membrane</keyword>
<keyword evidence="10" id="KW-1185">Reference proteome</keyword>
<evidence type="ECO:0000256" key="6">
    <source>
        <dbReference type="ARBA" id="ARBA00022989"/>
    </source>
</evidence>
<comment type="caution">
    <text evidence="9">The sequence shown here is derived from an EMBL/GenBank/DDBJ whole genome shotgun (WGS) entry which is preliminary data.</text>
</comment>
<evidence type="ECO:0000313" key="9">
    <source>
        <dbReference type="EMBL" id="MCL6269423.1"/>
    </source>
</evidence>
<evidence type="ECO:0000256" key="3">
    <source>
        <dbReference type="ARBA" id="ARBA00022448"/>
    </source>
</evidence>
<name>A0ABT0PDN7_9GAMM</name>
<keyword evidence="5 8" id="KW-0812">Transmembrane</keyword>
<dbReference type="EMBL" id="JAMFLX010000005">
    <property type="protein sequence ID" value="MCL6269423.1"/>
    <property type="molecule type" value="Genomic_DNA"/>
</dbReference>
<dbReference type="InterPro" id="IPR052017">
    <property type="entry name" value="TSUP"/>
</dbReference>
<feature type="transmembrane region" description="Helical" evidence="8">
    <location>
        <begin position="94"/>
        <end position="115"/>
    </location>
</feature>
<gene>
    <name evidence="9" type="ORF">M3P05_05620</name>
</gene>
<evidence type="ECO:0000256" key="5">
    <source>
        <dbReference type="ARBA" id="ARBA00022692"/>
    </source>
</evidence>
<dbReference type="Pfam" id="PF01925">
    <property type="entry name" value="TauE"/>
    <property type="match status" value="1"/>
</dbReference>
<feature type="transmembrane region" description="Helical" evidence="8">
    <location>
        <begin position="136"/>
        <end position="154"/>
    </location>
</feature>
<comment type="subcellular location">
    <subcellularLocation>
        <location evidence="1 8">Cell membrane</location>
        <topology evidence="1 8">Multi-pass membrane protein</topology>
    </subcellularLocation>
</comment>
<keyword evidence="6 8" id="KW-1133">Transmembrane helix</keyword>
<dbReference type="RefSeq" id="WP_249698434.1">
    <property type="nucleotide sequence ID" value="NZ_JAMFLX010000005.1"/>
</dbReference>
<proteinExistence type="inferred from homology"/>
<protein>
    <recommendedName>
        <fullName evidence="8">Probable membrane transporter protein</fullName>
    </recommendedName>
</protein>
<organism evidence="9 10">
    <name type="scientific">Parendozoicomonas callyspongiae</name>
    <dbReference type="NCBI Taxonomy" id="2942213"/>
    <lineage>
        <taxon>Bacteria</taxon>
        <taxon>Pseudomonadati</taxon>
        <taxon>Pseudomonadota</taxon>
        <taxon>Gammaproteobacteria</taxon>
        <taxon>Oceanospirillales</taxon>
        <taxon>Endozoicomonadaceae</taxon>
        <taxon>Parendozoicomonas</taxon>
    </lineage>
</organism>
<dbReference type="PANTHER" id="PTHR30269">
    <property type="entry name" value="TRANSMEMBRANE PROTEIN YFCA"/>
    <property type="match status" value="1"/>
</dbReference>
<dbReference type="Proteomes" id="UP001203338">
    <property type="component" value="Unassembled WGS sequence"/>
</dbReference>